<evidence type="ECO:0000256" key="1">
    <source>
        <dbReference type="SAM" id="Coils"/>
    </source>
</evidence>
<dbReference type="Proteomes" id="UP001596310">
    <property type="component" value="Unassembled WGS sequence"/>
</dbReference>
<dbReference type="InterPro" id="IPR029044">
    <property type="entry name" value="Nucleotide-diphossugar_trans"/>
</dbReference>
<keyword evidence="1" id="KW-0175">Coiled coil</keyword>
<dbReference type="SUPFAM" id="SSF53448">
    <property type="entry name" value="Nucleotide-diphospho-sugar transferases"/>
    <property type="match status" value="1"/>
</dbReference>
<dbReference type="EMBL" id="JBHSSM010000016">
    <property type="protein sequence ID" value="MFC6315295.1"/>
    <property type="molecule type" value="Genomic_DNA"/>
</dbReference>
<protein>
    <submittedName>
        <fullName evidence="2">Glycosyltransferase</fullName>
    </submittedName>
</protein>
<evidence type="ECO:0000313" key="2">
    <source>
        <dbReference type="EMBL" id="MFC6315295.1"/>
    </source>
</evidence>
<keyword evidence="3" id="KW-1185">Reference proteome</keyword>
<evidence type="ECO:0000313" key="3">
    <source>
        <dbReference type="Proteomes" id="UP001596310"/>
    </source>
</evidence>
<gene>
    <name evidence="2" type="ORF">ACFQHW_06855</name>
</gene>
<organism evidence="2 3">
    <name type="scientific">Lapidilactobacillus achengensis</name>
    <dbReference type="NCBI Taxonomy" id="2486000"/>
    <lineage>
        <taxon>Bacteria</taxon>
        <taxon>Bacillati</taxon>
        <taxon>Bacillota</taxon>
        <taxon>Bacilli</taxon>
        <taxon>Lactobacillales</taxon>
        <taxon>Lactobacillaceae</taxon>
        <taxon>Lapidilactobacillus</taxon>
    </lineage>
</organism>
<feature type="coiled-coil region" evidence="1">
    <location>
        <begin position="256"/>
        <end position="283"/>
    </location>
</feature>
<proteinExistence type="predicted"/>
<reference evidence="3" key="1">
    <citation type="journal article" date="2019" name="Int. J. Syst. Evol. Microbiol.">
        <title>The Global Catalogue of Microorganisms (GCM) 10K type strain sequencing project: providing services to taxonomists for standard genome sequencing and annotation.</title>
        <authorList>
            <consortium name="The Broad Institute Genomics Platform"/>
            <consortium name="The Broad Institute Genome Sequencing Center for Infectious Disease"/>
            <person name="Wu L."/>
            <person name="Ma J."/>
        </authorList>
    </citation>
    <scope>NUCLEOTIDE SEQUENCE [LARGE SCALE GENOMIC DNA]</scope>
    <source>
        <strain evidence="3">CCM 8897</strain>
    </source>
</reference>
<name>A0ABW1UQZ7_9LACO</name>
<dbReference type="Pfam" id="PF01501">
    <property type="entry name" value="Glyco_transf_8"/>
    <property type="match status" value="1"/>
</dbReference>
<comment type="caution">
    <text evidence="2">The sequence shown here is derived from an EMBL/GenBank/DDBJ whole genome shotgun (WGS) entry which is preliminary data.</text>
</comment>
<dbReference type="RefSeq" id="WP_125597910.1">
    <property type="nucleotide sequence ID" value="NZ_JBHSSM010000016.1"/>
</dbReference>
<dbReference type="InterPro" id="IPR002495">
    <property type="entry name" value="Glyco_trans_8"/>
</dbReference>
<sequence>MNILYCGDEKMTQGLLLSILSLLDHTKHHLQIYVLTATISNAKQTFYPVSDQAIAFLDQLVKQQNPANNVVKFDITKLMAAQPPTANLETNFTPNCMLRLYADQLPAIPDRVLYLDTDVLCRHSFTSFYEQDLTDVEVVGVLDHYGKWFFHQNWRQFDYLNSGVMLLNLALIRQDGLFARCRQRCQTTWMFMPDQSALNQLSERKRIAPDKFNEQHQLQPETVFQHFTTSFRFFPWFQVVTIKPWEIERVHRELELHDYDKLYQQYQQLNQAFQEEVNDSTTENDSDLLRDR</sequence>
<dbReference type="Gene3D" id="3.90.550.10">
    <property type="entry name" value="Spore Coat Polysaccharide Biosynthesis Protein SpsA, Chain A"/>
    <property type="match status" value="1"/>
</dbReference>
<accession>A0ABW1UQZ7</accession>